<dbReference type="PROSITE" id="PS50234">
    <property type="entry name" value="VWFA"/>
    <property type="match status" value="1"/>
</dbReference>
<evidence type="ECO:0000256" key="2">
    <source>
        <dbReference type="SAM" id="Phobius"/>
    </source>
</evidence>
<evidence type="ECO:0000259" key="4">
    <source>
        <dbReference type="PROSITE" id="PS50234"/>
    </source>
</evidence>
<feature type="region of interest" description="Disordered" evidence="1">
    <location>
        <begin position="372"/>
        <end position="406"/>
    </location>
</feature>
<feature type="chain" id="PRO_5045505603" evidence="3">
    <location>
        <begin position="28"/>
        <end position="449"/>
    </location>
</feature>
<evidence type="ECO:0000313" key="5">
    <source>
        <dbReference type="EMBL" id="WLQ62025.1"/>
    </source>
</evidence>
<organism evidence="5 6">
    <name type="scientific">Streptomyces poriferorum</name>
    <dbReference type="NCBI Taxonomy" id="2798799"/>
    <lineage>
        <taxon>Bacteria</taxon>
        <taxon>Bacillati</taxon>
        <taxon>Actinomycetota</taxon>
        <taxon>Actinomycetes</taxon>
        <taxon>Kitasatosporales</taxon>
        <taxon>Streptomycetaceae</taxon>
        <taxon>Streptomyces</taxon>
    </lineage>
</organism>
<dbReference type="PANTHER" id="PTHR10579:SF43">
    <property type="entry name" value="ZINC FINGER (C3HC4-TYPE RING FINGER) FAMILY PROTEIN"/>
    <property type="match status" value="1"/>
</dbReference>
<feature type="domain" description="VWFA" evidence="4">
    <location>
        <begin position="37"/>
        <end position="225"/>
    </location>
</feature>
<keyword evidence="5" id="KW-0614">Plasmid</keyword>
<dbReference type="EMBL" id="CP120989">
    <property type="protein sequence ID" value="WLQ62025.1"/>
    <property type="molecule type" value="Genomic_DNA"/>
</dbReference>
<dbReference type="Pfam" id="PF13519">
    <property type="entry name" value="VWA_2"/>
    <property type="match status" value="1"/>
</dbReference>
<evidence type="ECO:0000256" key="3">
    <source>
        <dbReference type="SAM" id="SignalP"/>
    </source>
</evidence>
<keyword evidence="2" id="KW-0812">Transmembrane</keyword>
<evidence type="ECO:0000313" key="6">
    <source>
        <dbReference type="Proteomes" id="UP001235744"/>
    </source>
</evidence>
<feature type="signal peptide" evidence="3">
    <location>
        <begin position="1"/>
        <end position="27"/>
    </location>
</feature>
<evidence type="ECO:0000256" key="1">
    <source>
        <dbReference type="SAM" id="MobiDB-lite"/>
    </source>
</evidence>
<keyword evidence="6" id="KW-1185">Reference proteome</keyword>
<proteinExistence type="predicted"/>
<keyword evidence="3" id="KW-0732">Signal</keyword>
<protein>
    <submittedName>
        <fullName evidence="5">VWA domain-containing protein</fullName>
    </submittedName>
</protein>
<dbReference type="InterPro" id="IPR036465">
    <property type="entry name" value="vWFA_dom_sf"/>
</dbReference>
<sequence>MTARSRFCAGFALALATVVPVAAPAAAAPSTGEAPPRIETVLDVSGSMATKDAGGQSRLAAAKTAVQRLLDGTPDGTAMGFRVYGSEYAGEAMGPGCKDTRLLAPVARMDTVSKASTLARVQALKPVGMTPIGTSLQAAAADLGDTGPRRIILVSDGEDNCAPPSPCQVARELKGAGIDLVIDTVGLRVNAAAKRELTCIANATKGTYVDAGDADELADRLDQSVKRALTPYAQSGTKTSGGKDCPSAPVLVPGQYLDKIRNGESRWYKVTLHPGQSLRFSGSVIPAGAWQTPTSVSAQLSLPGQAGVWATETAVEDRWSNVMSSGVQSERLSWDKVPSGTDSTEVCARIHSKVQTAQAEPVEVAVGIADQAVRPDGTPDKRVTTPGAEAGQPTTPPHTDSHHGDATETTAAAASFLDRPVALAIAALAAFVLTLAIRSAVARNRRRGA</sequence>
<keyword evidence="2" id="KW-0472">Membrane</keyword>
<geneLocation type="plasmid" evidence="5 6">
    <name>unnamed1</name>
</geneLocation>
<reference evidence="5 6" key="1">
    <citation type="submission" date="2023-03" db="EMBL/GenBank/DDBJ databases">
        <title>Isolation and description of six Streptomyces strains from soil environments, able to metabolize different microbial glucans.</title>
        <authorList>
            <person name="Widen T."/>
            <person name="Larsbrink J."/>
        </authorList>
    </citation>
    <scope>NUCLEOTIDE SEQUENCE [LARGE SCALE GENOMIC DNA]</scope>
    <source>
        <strain evidence="5 6">Alt2</strain>
        <plasmid evidence="5 6">unnamed1</plasmid>
    </source>
</reference>
<feature type="transmembrane region" description="Helical" evidence="2">
    <location>
        <begin position="421"/>
        <end position="441"/>
    </location>
</feature>
<dbReference type="SMART" id="SM00327">
    <property type="entry name" value="VWA"/>
    <property type="match status" value="1"/>
</dbReference>
<accession>A0ABY9J359</accession>
<gene>
    <name evidence="5" type="ORF">P8A19_41870</name>
</gene>
<dbReference type="RefSeq" id="WP_306106379.1">
    <property type="nucleotide sequence ID" value="NZ_CP120989.1"/>
</dbReference>
<dbReference type="PANTHER" id="PTHR10579">
    <property type="entry name" value="CALCIUM-ACTIVATED CHLORIDE CHANNEL REGULATOR"/>
    <property type="match status" value="1"/>
</dbReference>
<name>A0ABY9J359_9ACTN</name>
<dbReference type="SUPFAM" id="SSF53300">
    <property type="entry name" value="vWA-like"/>
    <property type="match status" value="1"/>
</dbReference>
<keyword evidence="2" id="KW-1133">Transmembrane helix</keyword>
<dbReference type="InterPro" id="IPR051266">
    <property type="entry name" value="CLCR"/>
</dbReference>
<dbReference type="Gene3D" id="3.40.50.410">
    <property type="entry name" value="von Willebrand factor, type A domain"/>
    <property type="match status" value="1"/>
</dbReference>
<dbReference type="InterPro" id="IPR002035">
    <property type="entry name" value="VWF_A"/>
</dbReference>
<dbReference type="Proteomes" id="UP001235744">
    <property type="component" value="Plasmid unnamed1"/>
</dbReference>